<keyword evidence="1" id="KW-0677">Repeat</keyword>
<dbReference type="PANTHER" id="PTHR24104:SF25">
    <property type="entry name" value="PROTEIN LIN-41"/>
    <property type="match status" value="1"/>
</dbReference>
<dbReference type="AlphaFoldDB" id="A0A1W1HAP1"/>
<evidence type="ECO:0000256" key="3">
    <source>
        <dbReference type="SAM" id="MobiDB-lite"/>
    </source>
</evidence>
<evidence type="ECO:0000313" key="5">
    <source>
        <dbReference type="Proteomes" id="UP000191931"/>
    </source>
</evidence>
<dbReference type="GO" id="GO:0008233">
    <property type="term" value="F:peptidase activity"/>
    <property type="evidence" value="ECO:0007669"/>
    <property type="project" value="InterPro"/>
</dbReference>
<evidence type="ECO:0000256" key="1">
    <source>
        <dbReference type="ARBA" id="ARBA00022737"/>
    </source>
</evidence>
<keyword evidence="5" id="KW-1185">Reference proteome</keyword>
<feature type="region of interest" description="Disordered" evidence="3">
    <location>
        <begin position="658"/>
        <end position="687"/>
    </location>
</feature>
<gene>
    <name evidence="4" type="ORF">MTBBW1_1870004</name>
</gene>
<feature type="compositionally biased region" description="Acidic residues" evidence="3">
    <location>
        <begin position="662"/>
        <end position="683"/>
    </location>
</feature>
<dbReference type="SUPFAM" id="SSF63829">
    <property type="entry name" value="Calcium-dependent phosphotriesterase"/>
    <property type="match status" value="1"/>
</dbReference>
<dbReference type="InterPro" id="IPR001096">
    <property type="entry name" value="Peptidase_C13"/>
</dbReference>
<dbReference type="Pfam" id="PF01650">
    <property type="entry name" value="Peptidase_C13"/>
    <property type="match status" value="1"/>
</dbReference>
<dbReference type="Proteomes" id="UP000191931">
    <property type="component" value="Unassembled WGS sequence"/>
</dbReference>
<feature type="repeat" description="NHL" evidence="2">
    <location>
        <begin position="317"/>
        <end position="360"/>
    </location>
</feature>
<dbReference type="InterPro" id="IPR011042">
    <property type="entry name" value="6-blade_b-propeller_TolB-like"/>
</dbReference>
<sequence>MIKNNNNMSFINSLLYKSFLYLCSKLANLFSLLCLLISLIFLLAPLTLASQENSLTHIRSWPQISDSWCLNTPMDIAVDYDGNIYVLDTGNYRIQKFTPNRNFITSWGSLGSGNNQFVDPKSIAFHPEGYIYVSDNGYNESAGQVNRIQKFTLSGKWIKSLSEWKEGNTPLEEEDPPFNTPVAVTTDKDGYLYVAVIRVNDGENKNNRIYKFNAEDNFIKSWEILEDDTWSDSKIIDVAVEPDGNILVLVDTGDNYPVVQRFSSEGALLEQSAINGLQEKFFNKGFDGICVDKNNNIYISEICGYYINIFSKNSEIIKRFGGNGIGEGQFNQVHGITLDQEGNLYVADSDNQRIQKLTSQGDFIFSIGCSGNENGLFNNPEKILIGHDERVYVADSNNERIQIYEKNGLPVAEIPTENYVVSMAVDDDGYVYTIHEWEKIIKKYTADGIYITQWDSVGGFSFTKPVDIDFGPDNYLYVADKGDLAGGKTGRIFKITTDGDLVKQWNNSGYYMGEFTEIFGLKVTDGSVYVIDYAWYEPVIKDCPEVLENPDATCGEELATVQKFDLNGNYQLHWGSRGIQNGFFINPTDVAVDPQGFVWVVDSGNSRIQKFDSNGNWIASYGERGTTPGSFSGIKGIAFDSDGLLYTTESGTSRVQVFSTEGEPDDPGDDPDDDPGTDPDDNPQNDAQGKNIAIIVAGGGPYQGNTLWDATQMCANMAYRTLIYQGYTKEMIQYLSWDTGLDLDGNSLADDVDGEPSTTNLKSTLETWAKGAKSLVVFMIDHGGDEQFRLGELELMSASDFAGWFTTAHSSISGNTILIYDACRSGSFLPSLAYSGENPPIIITSSKDDQNAYFTNNGTLSFSYQFWSAIGNGMNLMDAFLSTRNAIQFTYTSQSPLIDDNGNGIANEDYEGLAAREISIGKGTISAGDFPAIQSISFMPQNLEGETSSTLYANNVIDADGILRVWAVISPPDLLSGNPDNPVTELPSVELLPIGGNSFQGTYKGFTAKGKYKIAVYAEDKLGNISLPLTTSQGIIQNQGDASAVASSDAFHIRLPCVKIGDQCMEAMFELDVSKSSGLFYILDFQSLDDVLCSSVCAELLPDLNISVPRLIFNDIPLSFIFRYKNDQSQFVWELDLTSVKIIP</sequence>
<dbReference type="InterPro" id="IPR050952">
    <property type="entry name" value="TRIM-NHL_E3_ligases"/>
</dbReference>
<feature type="repeat" description="NHL" evidence="2">
    <location>
        <begin position="575"/>
        <end position="614"/>
    </location>
</feature>
<dbReference type="GO" id="GO:0008270">
    <property type="term" value="F:zinc ion binding"/>
    <property type="evidence" value="ECO:0007669"/>
    <property type="project" value="UniProtKB-KW"/>
</dbReference>
<dbReference type="Pfam" id="PF01436">
    <property type="entry name" value="NHL"/>
    <property type="match status" value="4"/>
</dbReference>
<dbReference type="OrthoDB" id="8481850at2"/>
<evidence type="ECO:0008006" key="6">
    <source>
        <dbReference type="Google" id="ProtNLM"/>
    </source>
</evidence>
<reference evidence="4 5" key="1">
    <citation type="submission" date="2017-03" db="EMBL/GenBank/DDBJ databases">
        <authorList>
            <person name="Afonso C.L."/>
            <person name="Miller P.J."/>
            <person name="Scott M.A."/>
            <person name="Spackman E."/>
            <person name="Goraichik I."/>
            <person name="Dimitrov K.M."/>
            <person name="Suarez D.L."/>
            <person name="Swayne D.E."/>
        </authorList>
    </citation>
    <scope>NUCLEOTIDE SEQUENCE [LARGE SCALE GENOMIC DNA]</scope>
    <source>
        <strain evidence="4">PRJEB14757</strain>
    </source>
</reference>
<protein>
    <recommendedName>
        <fullName evidence="6">NHL repeat containing protein</fullName>
    </recommendedName>
</protein>
<accession>A0A1W1HAP1</accession>
<feature type="repeat" description="NHL" evidence="2">
    <location>
        <begin position="70"/>
        <end position="100"/>
    </location>
</feature>
<dbReference type="STRING" id="1246637.MTBBW1_1870004"/>
<organism evidence="4 5">
    <name type="scientific">Desulfamplus magnetovallimortis</name>
    <dbReference type="NCBI Taxonomy" id="1246637"/>
    <lineage>
        <taxon>Bacteria</taxon>
        <taxon>Pseudomonadati</taxon>
        <taxon>Thermodesulfobacteriota</taxon>
        <taxon>Desulfobacteria</taxon>
        <taxon>Desulfobacterales</taxon>
        <taxon>Desulfobacteraceae</taxon>
        <taxon>Desulfamplus</taxon>
    </lineage>
</organism>
<evidence type="ECO:0000313" key="4">
    <source>
        <dbReference type="EMBL" id="SLM29561.1"/>
    </source>
</evidence>
<proteinExistence type="predicted"/>
<dbReference type="Gene3D" id="2.120.10.30">
    <property type="entry name" value="TolB, C-terminal domain"/>
    <property type="match status" value="3"/>
</dbReference>
<feature type="repeat" description="NHL" evidence="2">
    <location>
        <begin position="364"/>
        <end position="407"/>
    </location>
</feature>
<dbReference type="EMBL" id="FWEV01000098">
    <property type="protein sequence ID" value="SLM29561.1"/>
    <property type="molecule type" value="Genomic_DNA"/>
</dbReference>
<feature type="repeat" description="NHL" evidence="2">
    <location>
        <begin position="622"/>
        <end position="661"/>
    </location>
</feature>
<dbReference type="SUPFAM" id="SSF101898">
    <property type="entry name" value="NHL repeat"/>
    <property type="match status" value="1"/>
</dbReference>
<dbReference type="PANTHER" id="PTHR24104">
    <property type="entry name" value="E3 UBIQUITIN-PROTEIN LIGASE NHLRC1-RELATED"/>
    <property type="match status" value="1"/>
</dbReference>
<dbReference type="RefSeq" id="WP_080806603.1">
    <property type="nucleotide sequence ID" value="NZ_LT828554.1"/>
</dbReference>
<evidence type="ECO:0000256" key="2">
    <source>
        <dbReference type="PROSITE-ProRule" id="PRU00504"/>
    </source>
</evidence>
<dbReference type="Gene3D" id="3.40.50.1460">
    <property type="match status" value="1"/>
</dbReference>
<dbReference type="PROSITE" id="PS51125">
    <property type="entry name" value="NHL"/>
    <property type="match status" value="5"/>
</dbReference>
<dbReference type="GO" id="GO:0006508">
    <property type="term" value="P:proteolysis"/>
    <property type="evidence" value="ECO:0007669"/>
    <property type="project" value="InterPro"/>
</dbReference>
<dbReference type="InterPro" id="IPR001258">
    <property type="entry name" value="NHL_repeat"/>
</dbReference>
<name>A0A1W1HAP1_9BACT</name>